<evidence type="ECO:0000313" key="3">
    <source>
        <dbReference type="Proteomes" id="UP000092607"/>
    </source>
</evidence>
<feature type="domain" description="CN hydrolase" evidence="1">
    <location>
        <begin position="2"/>
        <end position="269"/>
    </location>
</feature>
<dbReference type="EMBL" id="LZMS01000032">
    <property type="protein sequence ID" value="OBX65739.1"/>
    <property type="molecule type" value="Genomic_DNA"/>
</dbReference>
<dbReference type="InterPro" id="IPR003010">
    <property type="entry name" value="C-N_Hydrolase"/>
</dbReference>
<accession>A0A1B8Q7E2</accession>
<dbReference type="GO" id="GO:0016787">
    <property type="term" value="F:hydrolase activity"/>
    <property type="evidence" value="ECO:0007669"/>
    <property type="project" value="UniProtKB-KW"/>
</dbReference>
<dbReference type="OrthoDB" id="9811121at2"/>
<organism evidence="2 3">
    <name type="scientific">Moraxella lacunata</name>
    <dbReference type="NCBI Taxonomy" id="477"/>
    <lineage>
        <taxon>Bacteria</taxon>
        <taxon>Pseudomonadati</taxon>
        <taxon>Pseudomonadota</taxon>
        <taxon>Gammaproteobacteria</taxon>
        <taxon>Moraxellales</taxon>
        <taxon>Moraxellaceae</taxon>
        <taxon>Moraxella</taxon>
    </lineage>
</organism>
<dbReference type="PANTHER" id="PTHR23088">
    <property type="entry name" value="NITRILASE-RELATED"/>
    <property type="match status" value="1"/>
</dbReference>
<dbReference type="InterPro" id="IPR036526">
    <property type="entry name" value="C-N_Hydrolase_sf"/>
</dbReference>
<protein>
    <submittedName>
        <fullName evidence="2">Carbon-nitrogen hydrolase</fullName>
    </submittedName>
</protein>
<sequence length="288" mass="31434">MPKIANIQLNSQDNIDNNLAIIKQAVSTAKQNGADLAVLPENACVMGSQRELASRFDEMVDFYARLARDTSIHILAGTLPCPTRPDGTPIDGKLDGKFRQSSLLFDNTGTLIARYDKIHLFRASVADGVGSYDEGRTFEAGDTPVVAHCVLDGVAVGIGMTVCFDVRFPTLYQKLRDMGADIITVPSAFTHTTGKAHWQSLLTARSLDGQCLIIGSAQGGTHHFTHKDKPQTRQTWGHGMMVNANGQIVGSTNTTDGGDFTIIYADFDKDEQDNIRKNMPIFECRVEL</sequence>
<name>A0A1B8Q7E2_MORLA</name>
<dbReference type="PROSITE" id="PS50263">
    <property type="entry name" value="CN_HYDROLASE"/>
    <property type="match status" value="1"/>
</dbReference>
<keyword evidence="2" id="KW-0378">Hydrolase</keyword>
<dbReference type="AlphaFoldDB" id="A0A1B8Q7E2"/>
<gene>
    <name evidence="2" type="ORF">A9309_01715</name>
</gene>
<dbReference type="Proteomes" id="UP000092607">
    <property type="component" value="Unassembled WGS sequence"/>
</dbReference>
<dbReference type="SUPFAM" id="SSF56317">
    <property type="entry name" value="Carbon-nitrogen hydrolase"/>
    <property type="match status" value="1"/>
</dbReference>
<comment type="caution">
    <text evidence="2">The sequence shown here is derived from an EMBL/GenBank/DDBJ whole genome shotgun (WGS) entry which is preliminary data.</text>
</comment>
<evidence type="ECO:0000259" key="1">
    <source>
        <dbReference type="PROSITE" id="PS50263"/>
    </source>
</evidence>
<dbReference type="Gene3D" id="3.60.110.10">
    <property type="entry name" value="Carbon-nitrogen hydrolase"/>
    <property type="match status" value="1"/>
</dbReference>
<reference evidence="2 3" key="1">
    <citation type="submission" date="2016-06" db="EMBL/GenBank/DDBJ databases">
        <title>Draft genome of Moraxella lacunata CCUG 57757A.</title>
        <authorList>
            <person name="Salva-Serra F."/>
            <person name="Engstrom-Jakobsson H."/>
            <person name="Thorell K."/>
            <person name="Gonzales-Siles L."/>
            <person name="Karlsson R."/>
            <person name="Boulund F."/>
            <person name="Engstrand L."/>
            <person name="Kristiansson E."/>
            <person name="Moore E."/>
        </authorList>
    </citation>
    <scope>NUCLEOTIDE SEQUENCE [LARGE SCALE GENOMIC DNA]</scope>
    <source>
        <strain evidence="2 3">CCUG 57757A</strain>
    </source>
</reference>
<proteinExistence type="predicted"/>
<dbReference type="PANTHER" id="PTHR23088:SF27">
    <property type="entry name" value="DEAMINATED GLUTATHIONE AMIDASE"/>
    <property type="match status" value="1"/>
</dbReference>
<dbReference type="RefSeq" id="WP_065254971.1">
    <property type="nucleotide sequence ID" value="NZ_JARDJM010000004.1"/>
</dbReference>
<dbReference type="Pfam" id="PF00795">
    <property type="entry name" value="CN_hydrolase"/>
    <property type="match status" value="1"/>
</dbReference>
<evidence type="ECO:0000313" key="2">
    <source>
        <dbReference type="EMBL" id="OBX65739.1"/>
    </source>
</evidence>